<dbReference type="Proteomes" id="UP001460270">
    <property type="component" value="Unassembled WGS sequence"/>
</dbReference>
<sequence length="174" mass="18834">MLTFFLSCKPGSLSRTLAYPLLQRGSDVGLLPQPFVRERDTCVGVRVRVTKEAQKTRHVPRPHAAHGPHTHTRVTHSLVTGESSRTDLRHRRVVVSVELARSGVPPPPAPHVGTAGPSRPEPVTDVPRGVGRREETLQGRVDFRNTAVLPGERGGYLSQPCARGAVRGEGRGGV</sequence>
<gene>
    <name evidence="2" type="ORF">WMY93_005796</name>
</gene>
<accession>A0AAW0PMA1</accession>
<evidence type="ECO:0000313" key="2">
    <source>
        <dbReference type="EMBL" id="KAK7929401.1"/>
    </source>
</evidence>
<proteinExistence type="predicted"/>
<reference evidence="3" key="1">
    <citation type="submission" date="2024-04" db="EMBL/GenBank/DDBJ databases">
        <title>Salinicola lusitanus LLJ914,a marine bacterium isolated from the Okinawa Trough.</title>
        <authorList>
            <person name="Li J."/>
        </authorList>
    </citation>
    <scope>NUCLEOTIDE SEQUENCE [LARGE SCALE GENOMIC DNA]</scope>
</reference>
<protein>
    <submittedName>
        <fullName evidence="2">Uncharacterized protein</fullName>
    </submittedName>
</protein>
<dbReference type="AlphaFoldDB" id="A0AAW0PMA1"/>
<feature type="region of interest" description="Disordered" evidence="1">
    <location>
        <begin position="101"/>
        <end position="128"/>
    </location>
</feature>
<evidence type="ECO:0000256" key="1">
    <source>
        <dbReference type="SAM" id="MobiDB-lite"/>
    </source>
</evidence>
<feature type="region of interest" description="Disordered" evidence="1">
    <location>
        <begin position="53"/>
        <end position="86"/>
    </location>
</feature>
<evidence type="ECO:0000313" key="3">
    <source>
        <dbReference type="Proteomes" id="UP001460270"/>
    </source>
</evidence>
<feature type="compositionally biased region" description="Basic residues" evidence="1">
    <location>
        <begin position="56"/>
        <end position="74"/>
    </location>
</feature>
<keyword evidence="3" id="KW-1185">Reference proteome</keyword>
<dbReference type="EMBL" id="JBBPFD010000004">
    <property type="protein sequence ID" value="KAK7929401.1"/>
    <property type="molecule type" value="Genomic_DNA"/>
</dbReference>
<name>A0AAW0PMA1_9GOBI</name>
<organism evidence="2 3">
    <name type="scientific">Mugilogobius chulae</name>
    <name type="common">yellowstripe goby</name>
    <dbReference type="NCBI Taxonomy" id="88201"/>
    <lineage>
        <taxon>Eukaryota</taxon>
        <taxon>Metazoa</taxon>
        <taxon>Chordata</taxon>
        <taxon>Craniata</taxon>
        <taxon>Vertebrata</taxon>
        <taxon>Euteleostomi</taxon>
        <taxon>Actinopterygii</taxon>
        <taxon>Neopterygii</taxon>
        <taxon>Teleostei</taxon>
        <taxon>Neoteleostei</taxon>
        <taxon>Acanthomorphata</taxon>
        <taxon>Gobiaria</taxon>
        <taxon>Gobiiformes</taxon>
        <taxon>Gobioidei</taxon>
        <taxon>Gobiidae</taxon>
        <taxon>Gobionellinae</taxon>
        <taxon>Mugilogobius</taxon>
    </lineage>
</organism>
<comment type="caution">
    <text evidence="2">The sequence shown here is derived from an EMBL/GenBank/DDBJ whole genome shotgun (WGS) entry which is preliminary data.</text>
</comment>